<gene>
    <name evidence="4" type="ORF">A2T98_05870</name>
</gene>
<dbReference type="AlphaFoldDB" id="A0A166K925"/>
<sequence length="309" mass="35242">MTYPINPDEKTADLTLTKIQRVQEGVAAASDRAVRRTIEEILQRLEAMAQGHRETRVHAMVRRFVLRSLIHTLFRVRVENLDRIPQTPAILAANHLHHIDPLLLLGELPTHPHYYVLGDARTLYNKLWKRFILRLVGGVIPLERVWKEEVAVMEAAKTGRQDLQELAKAIEENVRTGGDIQTLRQIDRIVQGILSQGDGLVLFPEGRLGSTEGQLHLPLKRGTVIYALRAGVPIIPVVLIGTHDLYLGKELTVRFGEPLYFSQSSRIKREEVDTVLQVLQNAMLNLLPSNYQEPKGLKLFRHFLNHMLW</sequence>
<protein>
    <submittedName>
        <fullName evidence="4">Glycerol acyltransferase</fullName>
    </submittedName>
</protein>
<dbReference type="SUPFAM" id="SSF69593">
    <property type="entry name" value="Glycerol-3-phosphate (1)-acyltransferase"/>
    <property type="match status" value="1"/>
</dbReference>
<evidence type="ECO:0000313" key="4">
    <source>
        <dbReference type="EMBL" id="KZL50750.1"/>
    </source>
</evidence>
<dbReference type="EMBL" id="LWAJ01000067">
    <property type="protein sequence ID" value="KZL50750.1"/>
    <property type="molecule type" value="Genomic_DNA"/>
</dbReference>
<comment type="caution">
    <text evidence="4">The sequence shown here is derived from an EMBL/GenBank/DDBJ whole genome shotgun (WGS) entry which is preliminary data.</text>
</comment>
<keyword evidence="1 4" id="KW-0808">Transferase</keyword>
<dbReference type="PANTHER" id="PTHR10434">
    <property type="entry name" value="1-ACYL-SN-GLYCEROL-3-PHOSPHATE ACYLTRANSFERASE"/>
    <property type="match status" value="1"/>
</dbReference>
<evidence type="ECO:0000256" key="1">
    <source>
        <dbReference type="ARBA" id="ARBA00022679"/>
    </source>
</evidence>
<dbReference type="InterPro" id="IPR002123">
    <property type="entry name" value="Plipid/glycerol_acylTrfase"/>
</dbReference>
<organism evidence="4 5">
    <name type="scientific">Nodularia spumigena CENA596</name>
    <dbReference type="NCBI Taxonomy" id="1819295"/>
    <lineage>
        <taxon>Bacteria</taxon>
        <taxon>Bacillati</taxon>
        <taxon>Cyanobacteriota</taxon>
        <taxon>Cyanophyceae</taxon>
        <taxon>Nostocales</taxon>
        <taxon>Nodulariaceae</taxon>
        <taxon>Nodularia</taxon>
    </lineage>
</organism>
<evidence type="ECO:0000256" key="2">
    <source>
        <dbReference type="ARBA" id="ARBA00023315"/>
    </source>
</evidence>
<feature type="domain" description="Phospholipid/glycerol acyltransferase" evidence="3">
    <location>
        <begin position="89"/>
        <end position="242"/>
    </location>
</feature>
<proteinExistence type="predicted"/>
<dbReference type="SMART" id="SM00563">
    <property type="entry name" value="PlsC"/>
    <property type="match status" value="1"/>
</dbReference>
<evidence type="ECO:0000313" key="5">
    <source>
        <dbReference type="Proteomes" id="UP000076555"/>
    </source>
</evidence>
<reference evidence="4 5" key="1">
    <citation type="submission" date="2016-04" db="EMBL/GenBank/DDBJ databases">
        <title>Draft Genome Assembly of the Bloom-forming Cyanobacterium Nodularia spumigena Strain CENA596 in Shrimp Production Ponds.</title>
        <authorList>
            <person name="Popin R.V."/>
            <person name="Rigonato J."/>
            <person name="Abreu V.A."/>
            <person name="Andreote A.P."/>
            <person name="Silveira S.B."/>
            <person name="Odebrecht C."/>
            <person name="Fiore M.F."/>
        </authorList>
    </citation>
    <scope>NUCLEOTIDE SEQUENCE [LARGE SCALE GENOMIC DNA]</scope>
    <source>
        <strain evidence="4 5">CENA596</strain>
    </source>
</reference>
<dbReference type="Proteomes" id="UP000076555">
    <property type="component" value="Unassembled WGS sequence"/>
</dbReference>
<dbReference type="GO" id="GO:0006654">
    <property type="term" value="P:phosphatidic acid biosynthetic process"/>
    <property type="evidence" value="ECO:0007669"/>
    <property type="project" value="TreeGrafter"/>
</dbReference>
<dbReference type="RefSeq" id="WP_063871959.1">
    <property type="nucleotide sequence ID" value="NZ_CAWMRI010000067.1"/>
</dbReference>
<dbReference type="PANTHER" id="PTHR10434:SF11">
    <property type="entry name" value="1-ACYL-SN-GLYCEROL-3-PHOSPHATE ACYLTRANSFERASE"/>
    <property type="match status" value="1"/>
</dbReference>
<dbReference type="OrthoDB" id="9803035at2"/>
<name>A0A166K925_NODSP</name>
<dbReference type="GO" id="GO:0003841">
    <property type="term" value="F:1-acylglycerol-3-phosphate O-acyltransferase activity"/>
    <property type="evidence" value="ECO:0007669"/>
    <property type="project" value="TreeGrafter"/>
</dbReference>
<dbReference type="CDD" id="cd07989">
    <property type="entry name" value="LPLAT_AGPAT-like"/>
    <property type="match status" value="1"/>
</dbReference>
<evidence type="ECO:0000259" key="3">
    <source>
        <dbReference type="SMART" id="SM00563"/>
    </source>
</evidence>
<accession>A0A166K925</accession>
<dbReference type="Pfam" id="PF01553">
    <property type="entry name" value="Acyltransferase"/>
    <property type="match status" value="1"/>
</dbReference>
<keyword evidence="2 4" id="KW-0012">Acyltransferase</keyword>